<dbReference type="Pfam" id="PF00069">
    <property type="entry name" value="Pkinase"/>
    <property type="match status" value="1"/>
</dbReference>
<dbReference type="GO" id="GO:0004672">
    <property type="term" value="F:protein kinase activity"/>
    <property type="evidence" value="ECO:0007669"/>
    <property type="project" value="InterPro"/>
</dbReference>
<evidence type="ECO:0000256" key="1">
    <source>
        <dbReference type="SAM" id="Phobius"/>
    </source>
</evidence>
<organism evidence="3">
    <name type="scientific">Bacteroides intestinalis</name>
    <dbReference type="NCBI Taxonomy" id="329854"/>
    <lineage>
        <taxon>Bacteria</taxon>
        <taxon>Pseudomonadati</taxon>
        <taxon>Bacteroidota</taxon>
        <taxon>Bacteroidia</taxon>
        <taxon>Bacteroidales</taxon>
        <taxon>Bacteroidaceae</taxon>
        <taxon>Bacteroides</taxon>
    </lineage>
</organism>
<dbReference type="Proteomes" id="UP000070319">
    <property type="component" value="Unassembled WGS sequence"/>
</dbReference>
<dbReference type="PROSITE" id="PS50011">
    <property type="entry name" value="PROTEIN_KINASE_DOM"/>
    <property type="match status" value="1"/>
</dbReference>
<dbReference type="RefSeq" id="WP_262483030.1">
    <property type="nucleotide sequence ID" value="NZ_KQ968690.1"/>
</dbReference>
<feature type="transmembrane region" description="Helical" evidence="1">
    <location>
        <begin position="580"/>
        <end position="608"/>
    </location>
</feature>
<comment type="caution">
    <text evidence="3">The sequence shown here is derived from an EMBL/GenBank/DDBJ whole genome shotgun (WGS) entry which is preliminary data.</text>
</comment>
<evidence type="ECO:0000259" key="2">
    <source>
        <dbReference type="PROSITE" id="PS50011"/>
    </source>
</evidence>
<keyword evidence="1" id="KW-0812">Transmembrane</keyword>
<dbReference type="InterPro" id="IPR000719">
    <property type="entry name" value="Prot_kinase_dom"/>
</dbReference>
<keyword evidence="1" id="KW-1133">Transmembrane helix</keyword>
<accession>A0A139LNH3</accession>
<keyword evidence="1" id="KW-0472">Membrane</keyword>
<dbReference type="AlphaFoldDB" id="A0A139LNH3"/>
<evidence type="ECO:0000313" key="3">
    <source>
        <dbReference type="EMBL" id="KXT52997.1"/>
    </source>
</evidence>
<dbReference type="GO" id="GO:0005524">
    <property type="term" value="F:ATP binding"/>
    <property type="evidence" value="ECO:0007669"/>
    <property type="project" value="InterPro"/>
</dbReference>
<feature type="transmembrane region" description="Helical" evidence="1">
    <location>
        <begin position="751"/>
        <end position="770"/>
    </location>
</feature>
<evidence type="ECO:0000313" key="4">
    <source>
        <dbReference type="Proteomes" id="UP000070319"/>
    </source>
</evidence>
<dbReference type="EMBL" id="LTDF01000063">
    <property type="protein sequence ID" value="KXT52997.1"/>
    <property type="molecule type" value="Genomic_DNA"/>
</dbReference>
<sequence>MEWPVLTCTDQARTRIYAAPEMYYTVPGENRVEIDTKSDFYSLGMVLLCLWMGEKEFKEREFELMQRKRTGDLPFPTDLSEHTLQLIRALTAPQPEKRYGFAEIGRWAQGESVFENFVGQRGKRFFSILFNAAEGQTAHSPEQLADFMRQDQYLAIKYLYTGKLTKWLSDNQRPELASEIEEIVEKRYPKDQTAGLYAACYTLDADMPYYDIDGCPQSTVEGIVQSLIKNFSAYQTTLVNSDDSLFLFFNAHGLNQLTDKVTPLFNEEGRQREALWRLIYTLDPSRSYELTDEKGNSGRCNTPGEILYYVSNNILSSDSWNDLAEESFLIWLFARDKELVEKIRTQLEGFSTSNAAMTYGVLYNLNPKVSFTLQMDETASDYYFTYTQIAQFINQQLMVYKDTSENDVDHESVDNILRMFSGMKGSRLYFYLKSKEVYEDKVEWISYCFELESKDNLRKAGPYNWIIATFKMIKGLGALPYYYFKDSDKYVTDLEDLKAIPWKELRNELENGYLKDWLTVFFQEDPFKDLSPKFTYEQETVKYLEFIEKIDSKDAAVSGFRVATDFLNTNLRDIRMHHRILASVPVLLAIFCIIPVLISVFTLVVYGLPFTENPLPVCSVETIVTISVIFIILIYFVANAALIGSIVMGSLLGAMIYYIVYFILEAFLPQAPYLLAGILLIPTYFLIKSCYFTFPVKRKKYNYLLNLTLEEKVVEPLYFAFRTDMEAKFESSIGSELTQYNRYLKDCAFEFSFYTTISLWLVGWLAFMSYS</sequence>
<feature type="transmembrane region" description="Helical" evidence="1">
    <location>
        <begin position="614"/>
        <end position="638"/>
    </location>
</feature>
<proteinExistence type="predicted"/>
<protein>
    <recommendedName>
        <fullName evidence="2">Protein kinase domain-containing protein</fullName>
    </recommendedName>
</protein>
<feature type="domain" description="Protein kinase" evidence="2">
    <location>
        <begin position="1"/>
        <end position="114"/>
    </location>
</feature>
<dbReference type="PATRIC" id="fig|329854.7.peg.1545"/>
<reference evidence="3 4" key="1">
    <citation type="submission" date="2016-02" db="EMBL/GenBank/DDBJ databases">
        <authorList>
            <person name="Wen L."/>
            <person name="He K."/>
            <person name="Yang H."/>
        </authorList>
    </citation>
    <scope>NUCLEOTIDE SEQUENCE [LARGE SCALE GENOMIC DNA]</scope>
    <source>
        <strain evidence="3 4">KLE1704</strain>
    </source>
</reference>
<dbReference type="Gene3D" id="1.10.510.10">
    <property type="entry name" value="Transferase(Phosphotransferase) domain 1"/>
    <property type="match status" value="1"/>
</dbReference>
<feature type="transmembrane region" description="Helical" evidence="1">
    <location>
        <begin position="463"/>
        <end position="484"/>
    </location>
</feature>
<gene>
    <name evidence="3" type="ORF">HMPREF2531_01517</name>
</gene>
<dbReference type="InterPro" id="IPR011009">
    <property type="entry name" value="Kinase-like_dom_sf"/>
</dbReference>
<name>A0A139LNH3_9BACE</name>
<dbReference type="SUPFAM" id="SSF56112">
    <property type="entry name" value="Protein kinase-like (PK-like)"/>
    <property type="match status" value="1"/>
</dbReference>
<feature type="transmembrane region" description="Helical" evidence="1">
    <location>
        <begin position="645"/>
        <end position="664"/>
    </location>
</feature>
<feature type="transmembrane region" description="Helical" evidence="1">
    <location>
        <begin position="670"/>
        <end position="694"/>
    </location>
</feature>